<feature type="compositionally biased region" description="Basic and acidic residues" evidence="1">
    <location>
        <begin position="137"/>
        <end position="165"/>
    </location>
</feature>
<sequence>MYVMRSAEADFFKAADPKLDRKRNAAIRKAQRGKLLRKHATVKDPHRKARGAPQESAREMDRLQRLARMGSSLEADISRSDGQRIGAITKDTISDDSTWKRMKKDLSEVAEADSSPVTWKRVKLRLNLQPEAQESGLEAHVREPEPKPDPVSVKERLRDAIDIDRTPGLPEDLYMRRGLMS</sequence>
<proteinExistence type="predicted"/>
<name>K2SE49_MACPH</name>
<comment type="caution">
    <text evidence="2">The sequence shown here is derived from an EMBL/GenBank/DDBJ whole genome shotgun (WGS) entry which is preliminary data.</text>
</comment>
<reference evidence="2 3" key="1">
    <citation type="journal article" date="2012" name="BMC Genomics">
        <title>Tools to kill: Genome of one of the most destructive plant pathogenic fungi Macrophomina phaseolina.</title>
        <authorList>
            <person name="Islam M.S."/>
            <person name="Haque M.S."/>
            <person name="Islam M.M."/>
            <person name="Emdad E.M."/>
            <person name="Halim A."/>
            <person name="Hossen Q.M.M."/>
            <person name="Hossain M.Z."/>
            <person name="Ahmed B."/>
            <person name="Rahim S."/>
            <person name="Rahman M.S."/>
            <person name="Alam M.M."/>
            <person name="Hou S."/>
            <person name="Wan X."/>
            <person name="Saito J.A."/>
            <person name="Alam M."/>
        </authorList>
    </citation>
    <scope>NUCLEOTIDE SEQUENCE [LARGE SCALE GENOMIC DNA]</scope>
    <source>
        <strain evidence="2 3">MS6</strain>
    </source>
</reference>
<evidence type="ECO:0000313" key="2">
    <source>
        <dbReference type="EMBL" id="EKG20694.1"/>
    </source>
</evidence>
<gene>
    <name evidence="2" type="ORF">MPH_01958</name>
</gene>
<feature type="region of interest" description="Disordered" evidence="1">
    <location>
        <begin position="131"/>
        <end position="181"/>
    </location>
</feature>
<feature type="region of interest" description="Disordered" evidence="1">
    <location>
        <begin position="30"/>
        <end position="59"/>
    </location>
</feature>
<dbReference type="EMBL" id="AHHD01000080">
    <property type="protein sequence ID" value="EKG20694.1"/>
    <property type="molecule type" value="Genomic_DNA"/>
</dbReference>
<dbReference type="InParanoid" id="K2SE49"/>
<dbReference type="AlphaFoldDB" id="K2SE49"/>
<dbReference type="HOGENOM" id="CLU_1489275_0_0_1"/>
<accession>K2SE49</accession>
<feature type="compositionally biased region" description="Basic residues" evidence="1">
    <location>
        <begin position="30"/>
        <end position="50"/>
    </location>
</feature>
<evidence type="ECO:0000313" key="3">
    <source>
        <dbReference type="Proteomes" id="UP000007129"/>
    </source>
</evidence>
<protein>
    <submittedName>
        <fullName evidence="2">Uncharacterized protein</fullName>
    </submittedName>
</protein>
<organism evidence="2 3">
    <name type="scientific">Macrophomina phaseolina (strain MS6)</name>
    <name type="common">Charcoal rot fungus</name>
    <dbReference type="NCBI Taxonomy" id="1126212"/>
    <lineage>
        <taxon>Eukaryota</taxon>
        <taxon>Fungi</taxon>
        <taxon>Dikarya</taxon>
        <taxon>Ascomycota</taxon>
        <taxon>Pezizomycotina</taxon>
        <taxon>Dothideomycetes</taxon>
        <taxon>Dothideomycetes incertae sedis</taxon>
        <taxon>Botryosphaeriales</taxon>
        <taxon>Botryosphaeriaceae</taxon>
        <taxon>Macrophomina</taxon>
    </lineage>
</organism>
<dbReference type="VEuPathDB" id="FungiDB:MPH_01958"/>
<dbReference type="Proteomes" id="UP000007129">
    <property type="component" value="Unassembled WGS sequence"/>
</dbReference>
<evidence type="ECO:0000256" key="1">
    <source>
        <dbReference type="SAM" id="MobiDB-lite"/>
    </source>
</evidence>